<evidence type="ECO:0000313" key="4">
    <source>
        <dbReference type="Proteomes" id="UP000034739"/>
    </source>
</evidence>
<comment type="caution">
    <text evidence="3">The sequence shown here is derived from an EMBL/GenBank/DDBJ whole genome shotgun (WGS) entry which is preliminary data.</text>
</comment>
<comment type="function">
    <text evidence="2">Antitoxin component of a type II toxin-antitoxin (TA) system.</text>
</comment>
<dbReference type="SUPFAM" id="SSF143120">
    <property type="entry name" value="YefM-like"/>
    <property type="match status" value="1"/>
</dbReference>
<dbReference type="Proteomes" id="UP000034739">
    <property type="component" value="Unassembled WGS sequence"/>
</dbReference>
<evidence type="ECO:0000256" key="2">
    <source>
        <dbReference type="RuleBase" id="RU362080"/>
    </source>
</evidence>
<evidence type="ECO:0000256" key="1">
    <source>
        <dbReference type="ARBA" id="ARBA00009981"/>
    </source>
</evidence>
<dbReference type="Pfam" id="PF02604">
    <property type="entry name" value="PhdYeFM_antitox"/>
    <property type="match status" value="1"/>
</dbReference>
<proteinExistence type="inferred from homology"/>
<dbReference type="AlphaFoldDB" id="A0A0G1U0C2"/>
<dbReference type="InterPro" id="IPR006442">
    <property type="entry name" value="Antitoxin_Phd/YefM"/>
</dbReference>
<dbReference type="NCBIfam" id="TIGR01552">
    <property type="entry name" value="phd_fam"/>
    <property type="match status" value="1"/>
</dbReference>
<protein>
    <recommendedName>
        <fullName evidence="2">Antitoxin</fullName>
    </recommendedName>
</protein>
<accession>A0A0G1U0C2</accession>
<dbReference type="InterPro" id="IPR036165">
    <property type="entry name" value="YefM-like_sf"/>
</dbReference>
<organism evidence="3 4">
    <name type="scientific">Candidatus Gottesmanbacteria bacterium GW2011_GWA2_47_9</name>
    <dbReference type="NCBI Taxonomy" id="1618445"/>
    <lineage>
        <taxon>Bacteria</taxon>
        <taxon>Candidatus Gottesmaniibacteriota</taxon>
    </lineage>
</organism>
<sequence length="131" mass="15277">MEGGFVCQVVLDKHHFSVYYYVYMNTLLPHIPIIKSVTDLRYKAREIMEHVQGEGKTVLLTRDSDPVAVLFPVKLYEAIRQYIEQLEDARDIRSMKTVLARREKTSDFASFDKATRKKHGFPAYVSHRTPK</sequence>
<name>A0A0G1U0C2_9BACT</name>
<dbReference type="EMBL" id="LCOY01000025">
    <property type="protein sequence ID" value="KKU87527.1"/>
    <property type="molecule type" value="Genomic_DNA"/>
</dbReference>
<reference evidence="3 4" key="1">
    <citation type="journal article" date="2015" name="Nature">
        <title>rRNA introns, odd ribosomes, and small enigmatic genomes across a large radiation of phyla.</title>
        <authorList>
            <person name="Brown C.T."/>
            <person name="Hug L.A."/>
            <person name="Thomas B.C."/>
            <person name="Sharon I."/>
            <person name="Castelle C.J."/>
            <person name="Singh A."/>
            <person name="Wilkins M.J."/>
            <person name="Williams K.H."/>
            <person name="Banfield J.F."/>
        </authorList>
    </citation>
    <scope>NUCLEOTIDE SEQUENCE [LARGE SCALE GENOMIC DNA]</scope>
</reference>
<evidence type="ECO:0000313" key="3">
    <source>
        <dbReference type="EMBL" id="KKU87527.1"/>
    </source>
</evidence>
<comment type="similarity">
    <text evidence="1 2">Belongs to the phD/YefM antitoxin family.</text>
</comment>
<gene>
    <name evidence="3" type="ORF">UY16_C0025G0005</name>
</gene>